<organism evidence="1 2">
    <name type="scientific">Sporosarcina psychrophila</name>
    <name type="common">Bacillus psychrophilus</name>
    <dbReference type="NCBI Taxonomy" id="1476"/>
    <lineage>
        <taxon>Bacteria</taxon>
        <taxon>Bacillati</taxon>
        <taxon>Bacillota</taxon>
        <taxon>Bacilli</taxon>
        <taxon>Bacillales</taxon>
        <taxon>Caryophanaceae</taxon>
        <taxon>Sporosarcina</taxon>
    </lineage>
</organism>
<reference evidence="1" key="1">
    <citation type="journal article" date="2021" name="PeerJ">
        <title>Extensive microbial diversity within the chicken gut microbiome revealed by metagenomics and culture.</title>
        <authorList>
            <person name="Gilroy R."/>
            <person name="Ravi A."/>
            <person name="Getino M."/>
            <person name="Pursley I."/>
            <person name="Horton D.L."/>
            <person name="Alikhan N.F."/>
            <person name="Baker D."/>
            <person name="Gharbi K."/>
            <person name="Hall N."/>
            <person name="Watson M."/>
            <person name="Adriaenssens E.M."/>
            <person name="Foster-Nyarko E."/>
            <person name="Jarju S."/>
            <person name="Secka A."/>
            <person name="Antonio M."/>
            <person name="Oren A."/>
            <person name="Chaudhuri R.R."/>
            <person name="La Ragione R."/>
            <person name="Hildebrand F."/>
            <person name="Pallen M.J."/>
        </authorList>
    </citation>
    <scope>NUCLEOTIDE SEQUENCE</scope>
    <source>
        <strain evidence="1">CHK171-7178</strain>
    </source>
</reference>
<gene>
    <name evidence="1" type="ORF">K8V56_13670</name>
</gene>
<name>A0A921G2P1_SPOPS</name>
<protein>
    <submittedName>
        <fullName evidence="1">Uncharacterized protein</fullName>
    </submittedName>
</protein>
<dbReference type="AlphaFoldDB" id="A0A921G2P1"/>
<sequence length="100" mass="11738">MEINQAGLDEIKAEFAERHQLSVEEVSRMIDGVVVGITAMAEEMARLWGSIKEFVQENYTKALWNMENEAMQGWNVNWDTRKHSQIIDRKPRHLIKKIIR</sequence>
<comment type="caution">
    <text evidence="1">The sequence shown here is derived from an EMBL/GenBank/DDBJ whole genome shotgun (WGS) entry which is preliminary data.</text>
</comment>
<evidence type="ECO:0000313" key="2">
    <source>
        <dbReference type="Proteomes" id="UP000698173"/>
    </source>
</evidence>
<dbReference type="Proteomes" id="UP000698173">
    <property type="component" value="Unassembled WGS sequence"/>
</dbReference>
<accession>A0A921G2P1</accession>
<proteinExistence type="predicted"/>
<reference evidence="1" key="2">
    <citation type="submission" date="2021-09" db="EMBL/GenBank/DDBJ databases">
        <authorList>
            <person name="Gilroy R."/>
        </authorList>
    </citation>
    <scope>NUCLEOTIDE SEQUENCE</scope>
    <source>
        <strain evidence="1">CHK171-7178</strain>
    </source>
</reference>
<dbReference type="EMBL" id="DYWT01000217">
    <property type="protein sequence ID" value="HJF32806.1"/>
    <property type="molecule type" value="Genomic_DNA"/>
</dbReference>
<evidence type="ECO:0000313" key="1">
    <source>
        <dbReference type="EMBL" id="HJF32806.1"/>
    </source>
</evidence>